<comment type="caution">
    <text evidence="6">The sequence shown here is derived from an EMBL/GenBank/DDBJ whole genome shotgun (WGS) entry which is preliminary data.</text>
</comment>
<evidence type="ECO:0000313" key="7">
    <source>
        <dbReference type="Proteomes" id="UP001595593"/>
    </source>
</evidence>
<dbReference type="InterPro" id="IPR050187">
    <property type="entry name" value="Lipid_Phosphate_FormReg"/>
</dbReference>
<dbReference type="Gene3D" id="2.60.200.40">
    <property type="match status" value="1"/>
</dbReference>
<dbReference type="SMART" id="SM00046">
    <property type="entry name" value="DAGKc"/>
    <property type="match status" value="1"/>
</dbReference>
<keyword evidence="1 6" id="KW-0808">Transferase</keyword>
<keyword evidence="4" id="KW-0067">ATP-binding</keyword>
<keyword evidence="3 6" id="KW-0418">Kinase</keyword>
<protein>
    <submittedName>
        <fullName evidence="6">Diacylglycerol/lipid kinase family protein</fullName>
        <ecNumber evidence="6">2.7.1.-</ecNumber>
    </submittedName>
</protein>
<evidence type="ECO:0000256" key="1">
    <source>
        <dbReference type="ARBA" id="ARBA00022679"/>
    </source>
</evidence>
<evidence type="ECO:0000256" key="4">
    <source>
        <dbReference type="ARBA" id="ARBA00022840"/>
    </source>
</evidence>
<reference evidence="7" key="1">
    <citation type="journal article" date="2019" name="Int. J. Syst. Evol. Microbiol.">
        <title>The Global Catalogue of Microorganisms (GCM) 10K type strain sequencing project: providing services to taxonomists for standard genome sequencing and annotation.</title>
        <authorList>
            <consortium name="The Broad Institute Genomics Platform"/>
            <consortium name="The Broad Institute Genome Sequencing Center for Infectious Disease"/>
            <person name="Wu L."/>
            <person name="Ma J."/>
        </authorList>
    </citation>
    <scope>NUCLEOTIDE SEQUENCE [LARGE SCALE GENOMIC DNA]</scope>
    <source>
        <strain evidence="7">KCTC 52094</strain>
    </source>
</reference>
<gene>
    <name evidence="6" type="ORF">ACFOD4_11550</name>
</gene>
<dbReference type="PROSITE" id="PS50146">
    <property type="entry name" value="DAGK"/>
    <property type="match status" value="1"/>
</dbReference>
<keyword evidence="2" id="KW-0547">Nucleotide-binding</keyword>
<evidence type="ECO:0000313" key="6">
    <source>
        <dbReference type="EMBL" id="MFC3125702.1"/>
    </source>
</evidence>
<evidence type="ECO:0000259" key="5">
    <source>
        <dbReference type="PROSITE" id="PS50146"/>
    </source>
</evidence>
<dbReference type="InterPro" id="IPR017438">
    <property type="entry name" value="ATP-NAD_kinase_N"/>
</dbReference>
<dbReference type="InterPro" id="IPR045540">
    <property type="entry name" value="YegS/DAGK_C"/>
</dbReference>
<dbReference type="InterPro" id="IPR016064">
    <property type="entry name" value="NAD/diacylglycerol_kinase_sf"/>
</dbReference>
<accession>A0ABV7FZ56</accession>
<dbReference type="PANTHER" id="PTHR12358">
    <property type="entry name" value="SPHINGOSINE KINASE"/>
    <property type="match status" value="1"/>
</dbReference>
<evidence type="ECO:0000256" key="3">
    <source>
        <dbReference type="ARBA" id="ARBA00022777"/>
    </source>
</evidence>
<organism evidence="6 7">
    <name type="scientific">Teichococcus globiformis</name>
    <dbReference type="NCBI Taxonomy" id="2307229"/>
    <lineage>
        <taxon>Bacteria</taxon>
        <taxon>Pseudomonadati</taxon>
        <taxon>Pseudomonadota</taxon>
        <taxon>Alphaproteobacteria</taxon>
        <taxon>Acetobacterales</taxon>
        <taxon>Roseomonadaceae</taxon>
        <taxon>Roseomonas</taxon>
    </lineage>
</organism>
<dbReference type="EC" id="2.7.1.-" evidence="6"/>
<dbReference type="RefSeq" id="WP_379596574.1">
    <property type="nucleotide sequence ID" value="NZ_JBHRTN010000010.1"/>
</dbReference>
<dbReference type="InterPro" id="IPR001206">
    <property type="entry name" value="Diacylglycerol_kinase_cat_dom"/>
</dbReference>
<feature type="domain" description="DAGKc" evidence="5">
    <location>
        <begin position="1"/>
        <end position="129"/>
    </location>
</feature>
<name>A0ABV7FZ56_9PROT</name>
<dbReference type="GO" id="GO:0016301">
    <property type="term" value="F:kinase activity"/>
    <property type="evidence" value="ECO:0007669"/>
    <property type="project" value="UniProtKB-KW"/>
</dbReference>
<evidence type="ECO:0000256" key="2">
    <source>
        <dbReference type="ARBA" id="ARBA00022741"/>
    </source>
</evidence>
<dbReference type="Pfam" id="PF00781">
    <property type="entry name" value="DAGK_cat"/>
    <property type="match status" value="1"/>
</dbReference>
<sequence length="300" mass="32674">MPVRVKVIINAGGGSVQGQDRTAEIALAFAQHGIEATVSEVEGEGLIAATRAAAEQDWDAVIAGGGDGTLGTVAGILAGTGKSFGVLPLGTRNHFARDLGVPLEVEGAVAVIAAGHIRRIDLAEVNGRVFINNSTVGLYADMVTERERQQKRRGWRKTPAMLLASARILTRFARHRLAVRAEGWGERLKTPLVFVGNNLYETTLPHAGRRTCIDRGELCLCITRHGSRLGILRMLFRAVTGRLKQERDFEMRAVREAEIRSPRRLLRVSMDGEVVTMQAPLRYRTRPGALAVFAPSEAPR</sequence>
<dbReference type="Proteomes" id="UP001595593">
    <property type="component" value="Unassembled WGS sequence"/>
</dbReference>
<dbReference type="EMBL" id="JBHRTN010000010">
    <property type="protein sequence ID" value="MFC3125702.1"/>
    <property type="molecule type" value="Genomic_DNA"/>
</dbReference>
<keyword evidence="7" id="KW-1185">Reference proteome</keyword>
<dbReference type="PANTHER" id="PTHR12358:SF54">
    <property type="entry name" value="SPHINGOSINE KINASE RELATED PROTEIN"/>
    <property type="match status" value="1"/>
</dbReference>
<proteinExistence type="predicted"/>
<dbReference type="SUPFAM" id="SSF111331">
    <property type="entry name" value="NAD kinase/diacylglycerol kinase-like"/>
    <property type="match status" value="1"/>
</dbReference>
<dbReference type="Pfam" id="PF19279">
    <property type="entry name" value="YegS_C"/>
    <property type="match status" value="1"/>
</dbReference>
<dbReference type="Gene3D" id="3.40.50.10330">
    <property type="entry name" value="Probable inorganic polyphosphate/atp-NAD kinase, domain 1"/>
    <property type="match status" value="1"/>
</dbReference>